<dbReference type="RefSeq" id="WP_158957937.1">
    <property type="nucleotide sequence ID" value="NZ_CP046916.1"/>
</dbReference>
<dbReference type="KEGG" id="pacs:FAZ98_32620"/>
<evidence type="ECO:0000313" key="2">
    <source>
        <dbReference type="EMBL" id="QGZ66520.1"/>
    </source>
</evidence>
<feature type="domain" description="Cupin type-2" evidence="1">
    <location>
        <begin position="43"/>
        <end position="98"/>
    </location>
</feature>
<dbReference type="PANTHER" id="PTHR43698:SF1">
    <property type="entry name" value="BLL4564 PROTEIN"/>
    <property type="match status" value="1"/>
</dbReference>
<accession>A0A7Z2GRP4</accession>
<name>A0A7Z2GRP4_9BURK</name>
<dbReference type="SUPFAM" id="SSF51182">
    <property type="entry name" value="RmlC-like cupins"/>
    <property type="match status" value="1"/>
</dbReference>
<evidence type="ECO:0000259" key="1">
    <source>
        <dbReference type="Pfam" id="PF07883"/>
    </source>
</evidence>
<proteinExistence type="predicted"/>
<dbReference type="InterPro" id="IPR014710">
    <property type="entry name" value="RmlC-like_jellyroll"/>
</dbReference>
<dbReference type="InterPro" id="IPR047263">
    <property type="entry name" value="HNL-like_cupin"/>
</dbReference>
<dbReference type="InterPro" id="IPR011051">
    <property type="entry name" value="RmlC_Cupin_sf"/>
</dbReference>
<protein>
    <submittedName>
        <fullName evidence="2">Cupin domain-containing protein</fullName>
    </submittedName>
</protein>
<dbReference type="AlphaFoldDB" id="A0A7Z2GRP4"/>
<gene>
    <name evidence="2" type="ORF">FAZ98_32620</name>
</gene>
<dbReference type="CDD" id="cd02233">
    <property type="entry name" value="cupin_HNL-like"/>
    <property type="match status" value="1"/>
</dbReference>
<reference evidence="2 3" key="1">
    <citation type="submission" date="2019-12" db="EMBL/GenBank/DDBJ databases">
        <title>Paraburkholderia acidiphila 7Q-K02 sp. nov and Paraburkholderia acidisoli DHF22 sp. nov., two strains isolated from forest soil.</title>
        <authorList>
            <person name="Gao Z."/>
            <person name="Qiu L."/>
        </authorList>
    </citation>
    <scope>NUCLEOTIDE SEQUENCE [LARGE SCALE GENOMIC DNA]</scope>
    <source>
        <strain evidence="2 3">DHF22</strain>
    </source>
</reference>
<dbReference type="EMBL" id="CP046916">
    <property type="protein sequence ID" value="QGZ66520.1"/>
    <property type="molecule type" value="Genomic_DNA"/>
</dbReference>
<dbReference type="OrthoDB" id="9802489at2"/>
<sequence length="131" mass="14350">MKVFHGRAEGGKSEQRGATFTGVVYADPVMAPTDGVTINTVFFSPSARTFWHTHEYGQVLTVTAGRGWVCKEGEPPQEIRQGDIVFIGPNERHWHGASDASYMVHIATSLGSATWQEEVAEADYPQGLNAR</sequence>
<organism evidence="2 3">
    <name type="scientific">Paraburkholderia acidisoli</name>
    <dbReference type="NCBI Taxonomy" id="2571748"/>
    <lineage>
        <taxon>Bacteria</taxon>
        <taxon>Pseudomonadati</taxon>
        <taxon>Pseudomonadota</taxon>
        <taxon>Betaproteobacteria</taxon>
        <taxon>Burkholderiales</taxon>
        <taxon>Burkholderiaceae</taxon>
        <taxon>Paraburkholderia</taxon>
    </lineage>
</organism>
<dbReference type="Pfam" id="PF07883">
    <property type="entry name" value="Cupin_2"/>
    <property type="match status" value="1"/>
</dbReference>
<evidence type="ECO:0000313" key="3">
    <source>
        <dbReference type="Proteomes" id="UP000433577"/>
    </source>
</evidence>
<dbReference type="Gene3D" id="2.60.120.10">
    <property type="entry name" value="Jelly Rolls"/>
    <property type="match status" value="1"/>
</dbReference>
<keyword evidence="3" id="KW-1185">Reference proteome</keyword>
<dbReference type="Proteomes" id="UP000433577">
    <property type="component" value="Chromosome 4"/>
</dbReference>
<dbReference type="PANTHER" id="PTHR43698">
    <property type="entry name" value="RIBD C-TERMINAL DOMAIN CONTAINING PROTEIN"/>
    <property type="match status" value="1"/>
</dbReference>
<dbReference type="InterPro" id="IPR013096">
    <property type="entry name" value="Cupin_2"/>
</dbReference>